<name>A0A6J8F2Q5_MYTCO</name>
<evidence type="ECO:0000313" key="2">
    <source>
        <dbReference type="Proteomes" id="UP000507470"/>
    </source>
</evidence>
<sequence>MSADRAESLRFYNYLRNKIGTEKIVKARRLAFIINDAGAQSDFPQIGSGSRGEGLDLKGSDIDLMYIDSNFIVHESEKDVVKGRKVPLVMDTLDTQPCFTRLRVFTEKAIPKSLKRIVQGNGLQKFLSNDIYKRHQLNLLSANSPPLINIHGPCLSDDKEDFDFAFCLKCDKWISHAQPWINRSRTTWPSSKLTSKILATSLSKDIFILIMSLAHQIRPQTKYFPYKPNNKKLYFKYRCDLGHLLVGVNSDAVSGWLMIATLFNTYKRHGIVLRILNYVLSKCNEEHIYIPPKRSLVIFNQTHQSLLDSMKQEKMITILKAVTRSDLHFYLRSSIIPTELQLDVIKYVTPFPHLSYAYFLKFLCFFHLNDLPKCKDSINQIRLEIYRTVNSDNGVFLHLLKSLVCYGVAYQMIGELDFSRYVFQMVAKIDREHKTSALLRLSHLSAL</sequence>
<keyword evidence="2" id="KW-1185">Reference proteome</keyword>
<dbReference type="AlphaFoldDB" id="A0A6J8F2Q5"/>
<evidence type="ECO:0000313" key="1">
    <source>
        <dbReference type="EMBL" id="CAC5426036.1"/>
    </source>
</evidence>
<dbReference type="Proteomes" id="UP000507470">
    <property type="component" value="Unassembled WGS sequence"/>
</dbReference>
<dbReference type="OrthoDB" id="6112914at2759"/>
<protein>
    <recommendedName>
        <fullName evidence="3">Mab-21-like HhH/H2TH-like domain-containing protein</fullName>
    </recommendedName>
</protein>
<reference evidence="1 2" key="1">
    <citation type="submission" date="2020-06" db="EMBL/GenBank/DDBJ databases">
        <authorList>
            <person name="Li R."/>
            <person name="Bekaert M."/>
        </authorList>
    </citation>
    <scope>NUCLEOTIDE SEQUENCE [LARGE SCALE GENOMIC DNA]</scope>
    <source>
        <strain evidence="2">wild</strain>
    </source>
</reference>
<organism evidence="1 2">
    <name type="scientific">Mytilus coruscus</name>
    <name type="common">Sea mussel</name>
    <dbReference type="NCBI Taxonomy" id="42192"/>
    <lineage>
        <taxon>Eukaryota</taxon>
        <taxon>Metazoa</taxon>
        <taxon>Spiralia</taxon>
        <taxon>Lophotrochozoa</taxon>
        <taxon>Mollusca</taxon>
        <taxon>Bivalvia</taxon>
        <taxon>Autobranchia</taxon>
        <taxon>Pteriomorphia</taxon>
        <taxon>Mytilida</taxon>
        <taxon>Mytiloidea</taxon>
        <taxon>Mytilidae</taxon>
        <taxon>Mytilinae</taxon>
        <taxon>Mytilus</taxon>
    </lineage>
</organism>
<proteinExistence type="predicted"/>
<dbReference type="EMBL" id="CACVKT020010330">
    <property type="protein sequence ID" value="CAC5426036.1"/>
    <property type="molecule type" value="Genomic_DNA"/>
</dbReference>
<accession>A0A6J8F2Q5</accession>
<evidence type="ECO:0008006" key="3">
    <source>
        <dbReference type="Google" id="ProtNLM"/>
    </source>
</evidence>
<gene>
    <name evidence="1" type="ORF">MCOR_57788</name>
</gene>